<dbReference type="InterPro" id="IPR006311">
    <property type="entry name" value="TAT_signal"/>
</dbReference>
<dbReference type="GO" id="GO:0016853">
    <property type="term" value="F:isomerase activity"/>
    <property type="evidence" value="ECO:0007669"/>
    <property type="project" value="UniProtKB-KW"/>
</dbReference>
<dbReference type="AlphaFoldDB" id="A0AAW6U284"/>
<dbReference type="InterPro" id="IPR036237">
    <property type="entry name" value="Xyl_isomerase-like_sf"/>
</dbReference>
<organism evidence="2 3">
    <name type="scientific">Anaerobaca lacustris</name>
    <dbReference type="NCBI Taxonomy" id="3044600"/>
    <lineage>
        <taxon>Bacteria</taxon>
        <taxon>Pseudomonadati</taxon>
        <taxon>Planctomycetota</taxon>
        <taxon>Phycisphaerae</taxon>
        <taxon>Sedimentisphaerales</taxon>
        <taxon>Anaerobacaceae</taxon>
        <taxon>Anaerobaca</taxon>
    </lineage>
</organism>
<keyword evidence="3" id="KW-1185">Reference proteome</keyword>
<dbReference type="InterPro" id="IPR050312">
    <property type="entry name" value="IolE/XylAMocC-like"/>
</dbReference>
<dbReference type="PANTHER" id="PTHR12110">
    <property type="entry name" value="HYDROXYPYRUVATE ISOMERASE"/>
    <property type="match status" value="1"/>
</dbReference>
<gene>
    <name evidence="2" type="ORF">QJ522_17955</name>
</gene>
<protein>
    <submittedName>
        <fullName evidence="2">Sugar phosphate isomerase/epimerase</fullName>
    </submittedName>
</protein>
<dbReference type="EMBL" id="JASCXX010000026">
    <property type="protein sequence ID" value="MDI6450950.1"/>
    <property type="molecule type" value="Genomic_DNA"/>
</dbReference>
<dbReference type="PROSITE" id="PS51257">
    <property type="entry name" value="PROKAR_LIPOPROTEIN"/>
    <property type="match status" value="1"/>
</dbReference>
<proteinExistence type="predicted"/>
<keyword evidence="2" id="KW-0413">Isomerase</keyword>
<dbReference type="PANTHER" id="PTHR12110:SF41">
    <property type="entry name" value="INOSOSE DEHYDRATASE"/>
    <property type="match status" value="1"/>
</dbReference>
<sequence length="292" mass="32341">MKKNQGQSRLSRRDFLATTAASFAAAGLMGAGCGNGLRNPFAKRTIPVGVQLYSVRAECAKDLPGTVAKVAAMGYDGVEFAGYYDYSAKDLRKILDDNGLKCCGTHTQMDTLSDANLAATIEFNKTLGNRYLIVPWLQPNDANPKQTWLGYARRFNELAEKVSVHGMVVGYHCHAHDFHAINGEVPWDILFGNTGKHVVMQMDTGNCMDGGGDPVEYLRKYPARSLTVHLKEHSKTNKNAILGEGDVPWNEVFTVCETIGGTEWYIVEEEKDVYPPLEAIELCLKNYRKLRA</sequence>
<dbReference type="Proteomes" id="UP001431776">
    <property type="component" value="Unassembled WGS sequence"/>
</dbReference>
<reference evidence="2" key="1">
    <citation type="submission" date="2023-05" db="EMBL/GenBank/DDBJ databases">
        <title>Anaerotaeda fermentans gen. nov., sp. nov., a novel anaerobic planctomycete of the new family within the order Sedimentisphaerales isolated from Taman Peninsula, Russia.</title>
        <authorList>
            <person name="Khomyakova M.A."/>
            <person name="Merkel A.Y."/>
            <person name="Slobodkin A.I."/>
        </authorList>
    </citation>
    <scope>NUCLEOTIDE SEQUENCE</scope>
    <source>
        <strain evidence="2">M17dextr</strain>
    </source>
</reference>
<dbReference type="RefSeq" id="WP_349246357.1">
    <property type="nucleotide sequence ID" value="NZ_JASCXX010000026.1"/>
</dbReference>
<dbReference type="SUPFAM" id="SSF51658">
    <property type="entry name" value="Xylose isomerase-like"/>
    <property type="match status" value="1"/>
</dbReference>
<accession>A0AAW6U284</accession>
<evidence type="ECO:0000313" key="2">
    <source>
        <dbReference type="EMBL" id="MDI6450950.1"/>
    </source>
</evidence>
<feature type="domain" description="Xylose isomerase-like TIM barrel" evidence="1">
    <location>
        <begin position="67"/>
        <end position="279"/>
    </location>
</feature>
<dbReference type="Pfam" id="PF01261">
    <property type="entry name" value="AP_endonuc_2"/>
    <property type="match status" value="1"/>
</dbReference>
<comment type="caution">
    <text evidence="2">The sequence shown here is derived from an EMBL/GenBank/DDBJ whole genome shotgun (WGS) entry which is preliminary data.</text>
</comment>
<dbReference type="PROSITE" id="PS51318">
    <property type="entry name" value="TAT"/>
    <property type="match status" value="1"/>
</dbReference>
<evidence type="ECO:0000313" key="3">
    <source>
        <dbReference type="Proteomes" id="UP001431776"/>
    </source>
</evidence>
<name>A0AAW6U284_9BACT</name>
<evidence type="ECO:0000259" key="1">
    <source>
        <dbReference type="Pfam" id="PF01261"/>
    </source>
</evidence>
<dbReference type="Gene3D" id="3.20.20.150">
    <property type="entry name" value="Divalent-metal-dependent TIM barrel enzymes"/>
    <property type="match status" value="1"/>
</dbReference>
<dbReference type="InterPro" id="IPR013022">
    <property type="entry name" value="Xyl_isomerase-like_TIM-brl"/>
</dbReference>